<accession>A0A239IDC4</accession>
<dbReference type="PRINTS" id="PR01438">
    <property type="entry name" value="UNVRSLSTRESS"/>
</dbReference>
<name>A0A239IDC4_9ACTN</name>
<dbReference type="Gene3D" id="3.40.50.620">
    <property type="entry name" value="HUPs"/>
    <property type="match status" value="2"/>
</dbReference>
<evidence type="ECO:0000313" key="3">
    <source>
        <dbReference type="EMBL" id="SNS91248.1"/>
    </source>
</evidence>
<organism evidence="3 4">
    <name type="scientific">Geodermatophilus saharensis</name>
    <dbReference type="NCBI Taxonomy" id="1137994"/>
    <lineage>
        <taxon>Bacteria</taxon>
        <taxon>Bacillati</taxon>
        <taxon>Actinomycetota</taxon>
        <taxon>Actinomycetes</taxon>
        <taxon>Geodermatophilales</taxon>
        <taxon>Geodermatophilaceae</taxon>
        <taxon>Geodermatophilus</taxon>
    </lineage>
</organism>
<dbReference type="InterPro" id="IPR006016">
    <property type="entry name" value="UspA"/>
</dbReference>
<dbReference type="Pfam" id="PF00582">
    <property type="entry name" value="Usp"/>
    <property type="match status" value="1"/>
</dbReference>
<evidence type="ECO:0000259" key="2">
    <source>
        <dbReference type="Pfam" id="PF00582"/>
    </source>
</evidence>
<reference evidence="4" key="1">
    <citation type="submission" date="2017-06" db="EMBL/GenBank/DDBJ databases">
        <authorList>
            <person name="Varghese N."/>
            <person name="Submissions S."/>
        </authorList>
    </citation>
    <scope>NUCLEOTIDE SEQUENCE [LARGE SCALE GENOMIC DNA]</scope>
    <source>
        <strain evidence="4">DSM 45423</strain>
    </source>
</reference>
<protein>
    <submittedName>
        <fullName evidence="3">Nucleotide-binding universal stress protein, UspA family</fullName>
    </submittedName>
</protein>
<dbReference type="EMBL" id="FZOH01000010">
    <property type="protein sequence ID" value="SNS91248.1"/>
    <property type="molecule type" value="Genomic_DNA"/>
</dbReference>
<dbReference type="RefSeq" id="WP_089405911.1">
    <property type="nucleotide sequence ID" value="NZ_FZOH01000010.1"/>
</dbReference>
<sequence>MTLVVGHPSDAEERGADGHLRLAAVLARTAAEDVVVTTVTPRGFPDPRADREYRTWVADQVRARQERAVHALHTAGVTEVRAVAVEAPSVPAGLVTVVGQVGGSLLVLGREGPVPEHLLRSSPVPVALSARAGSPGERITRLTCAWVGTDRSRGALAWARRTAAAWRVPLRLVTFAPERDPLLPSETGLYAEREVAVAWARQAQRDLDAVAATLPERPEATVARGRGWPGAVPAAGWSDGDLLVVGSSRLGPLARVFLGSTATRILRAAPVPVVVVPRGTEDTPDTPDRG</sequence>
<evidence type="ECO:0000256" key="1">
    <source>
        <dbReference type="ARBA" id="ARBA00008791"/>
    </source>
</evidence>
<comment type="similarity">
    <text evidence="1">Belongs to the universal stress protein A family.</text>
</comment>
<dbReference type="Proteomes" id="UP000198386">
    <property type="component" value="Unassembled WGS sequence"/>
</dbReference>
<dbReference type="SUPFAM" id="SSF52402">
    <property type="entry name" value="Adenine nucleotide alpha hydrolases-like"/>
    <property type="match status" value="2"/>
</dbReference>
<dbReference type="OrthoDB" id="5242641at2"/>
<evidence type="ECO:0000313" key="4">
    <source>
        <dbReference type="Proteomes" id="UP000198386"/>
    </source>
</evidence>
<dbReference type="AlphaFoldDB" id="A0A239IDC4"/>
<proteinExistence type="inferred from homology"/>
<keyword evidence="4" id="KW-1185">Reference proteome</keyword>
<dbReference type="InterPro" id="IPR014729">
    <property type="entry name" value="Rossmann-like_a/b/a_fold"/>
</dbReference>
<feature type="domain" description="UspA" evidence="2">
    <location>
        <begin position="148"/>
        <end position="277"/>
    </location>
</feature>
<gene>
    <name evidence="3" type="ORF">SAMN04488107_4284</name>
</gene>
<dbReference type="InterPro" id="IPR006015">
    <property type="entry name" value="Universal_stress_UspA"/>
</dbReference>